<dbReference type="GO" id="GO:0071555">
    <property type="term" value="P:cell wall organization"/>
    <property type="evidence" value="ECO:0007669"/>
    <property type="project" value="TreeGrafter"/>
</dbReference>
<dbReference type="RefSeq" id="WP_177527338.1">
    <property type="nucleotide sequence ID" value="NZ_CP064936.1"/>
</dbReference>
<dbReference type="GO" id="GO:0046872">
    <property type="term" value="F:metal ion binding"/>
    <property type="evidence" value="ECO:0007669"/>
    <property type="project" value="UniProtKB-KW"/>
</dbReference>
<evidence type="ECO:0000256" key="2">
    <source>
        <dbReference type="ARBA" id="ARBA00022475"/>
    </source>
</evidence>
<keyword evidence="7" id="KW-0479">Metal-binding</keyword>
<dbReference type="GO" id="GO:0005886">
    <property type="term" value="C:plasma membrane"/>
    <property type="evidence" value="ECO:0007669"/>
    <property type="project" value="UniProtKB-SubCell"/>
</dbReference>
<evidence type="ECO:0000256" key="3">
    <source>
        <dbReference type="ARBA" id="ARBA00022679"/>
    </source>
</evidence>
<proteinExistence type="predicted"/>
<dbReference type="Proteomes" id="UP000595224">
    <property type="component" value="Chromosome"/>
</dbReference>
<name>A0A7T3REV6_9SPIR</name>
<feature type="transmembrane region" description="Helical" evidence="8">
    <location>
        <begin position="6"/>
        <end position="26"/>
    </location>
</feature>
<feature type="transmembrane region" description="Helical" evidence="8">
    <location>
        <begin position="285"/>
        <end position="307"/>
    </location>
</feature>
<dbReference type="KEGG" id="tper:IWA51_04310"/>
<dbReference type="GO" id="GO:0016780">
    <property type="term" value="F:phosphotransferase activity, for other substituted phosphate groups"/>
    <property type="evidence" value="ECO:0007669"/>
    <property type="project" value="InterPro"/>
</dbReference>
<keyword evidence="3 9" id="KW-0808">Transferase</keyword>
<evidence type="ECO:0000313" key="9">
    <source>
        <dbReference type="EMBL" id="QQA01836.1"/>
    </source>
</evidence>
<feature type="transmembrane region" description="Helical" evidence="8">
    <location>
        <begin position="158"/>
        <end position="175"/>
    </location>
</feature>
<comment type="subcellular location">
    <subcellularLocation>
        <location evidence="1">Cell membrane</location>
        <topology evidence="1">Multi-pass membrane protein</topology>
    </subcellularLocation>
</comment>
<feature type="binding site" evidence="7">
    <location>
        <position position="209"/>
    </location>
    <ligand>
        <name>Mg(2+)</name>
        <dbReference type="ChEBI" id="CHEBI:18420"/>
    </ligand>
</feature>
<evidence type="ECO:0000256" key="7">
    <source>
        <dbReference type="PIRSR" id="PIRSR600715-1"/>
    </source>
</evidence>
<evidence type="ECO:0000256" key="5">
    <source>
        <dbReference type="ARBA" id="ARBA00022989"/>
    </source>
</evidence>
<feature type="transmembrane region" description="Helical" evidence="8">
    <location>
        <begin position="104"/>
        <end position="125"/>
    </location>
</feature>
<evidence type="ECO:0000256" key="8">
    <source>
        <dbReference type="SAM" id="Phobius"/>
    </source>
</evidence>
<gene>
    <name evidence="9" type="ORF">IWA51_04310</name>
</gene>
<keyword evidence="2" id="KW-1003">Cell membrane</keyword>
<evidence type="ECO:0000313" key="10">
    <source>
        <dbReference type="Proteomes" id="UP000595224"/>
    </source>
</evidence>
<feature type="transmembrane region" description="Helical" evidence="8">
    <location>
        <begin position="47"/>
        <end position="68"/>
    </location>
</feature>
<dbReference type="GO" id="GO:0044038">
    <property type="term" value="P:cell wall macromolecule biosynthetic process"/>
    <property type="evidence" value="ECO:0007669"/>
    <property type="project" value="TreeGrafter"/>
</dbReference>
<feature type="transmembrane region" description="Helical" evidence="8">
    <location>
        <begin position="74"/>
        <end position="92"/>
    </location>
</feature>
<keyword evidence="4 8" id="KW-0812">Transmembrane</keyword>
<feature type="binding site" evidence="7">
    <location>
        <position position="150"/>
    </location>
    <ligand>
        <name>Mg(2+)</name>
        <dbReference type="ChEBI" id="CHEBI:18420"/>
    </ligand>
</feature>
<dbReference type="PANTHER" id="PTHR22926">
    <property type="entry name" value="PHOSPHO-N-ACETYLMURAMOYL-PENTAPEPTIDE-TRANSFERASE"/>
    <property type="match status" value="1"/>
</dbReference>
<protein>
    <submittedName>
        <fullName evidence="9">Undecaprenyl/decaprenyl-phosphate alpha-N-acetylglucosaminyl 1-phosphate transferase</fullName>
    </submittedName>
</protein>
<organism evidence="9 10">
    <name type="scientific">Treponema peruense</name>
    <dbReference type="NCBI Taxonomy" id="2787628"/>
    <lineage>
        <taxon>Bacteria</taxon>
        <taxon>Pseudomonadati</taxon>
        <taxon>Spirochaetota</taxon>
        <taxon>Spirochaetia</taxon>
        <taxon>Spirochaetales</taxon>
        <taxon>Treponemataceae</taxon>
        <taxon>Treponema</taxon>
    </lineage>
</organism>
<comment type="cofactor">
    <cofactor evidence="7">
        <name>Mg(2+)</name>
        <dbReference type="ChEBI" id="CHEBI:18420"/>
    </cofactor>
</comment>
<dbReference type="GO" id="GO:0009103">
    <property type="term" value="P:lipopolysaccharide biosynthetic process"/>
    <property type="evidence" value="ECO:0007669"/>
    <property type="project" value="TreeGrafter"/>
</dbReference>
<evidence type="ECO:0000256" key="4">
    <source>
        <dbReference type="ARBA" id="ARBA00022692"/>
    </source>
</evidence>
<evidence type="ECO:0000256" key="1">
    <source>
        <dbReference type="ARBA" id="ARBA00004651"/>
    </source>
</evidence>
<feature type="transmembrane region" description="Helical" evidence="8">
    <location>
        <begin position="313"/>
        <end position="333"/>
    </location>
</feature>
<sequence length="351" mass="38604">MLPFILFSSGAFVLSLSLIPLIILFCRKYSLYDPVNARKIHSGNTPRLGGVAVVVSFLVVSLLCALIMPQIKLMGILPLLCSALIIFLFGFLDDLLDLKAVLKLFVQLVAVGIVICSGYRFTYLFAWKMPVWISVPLTFCWVLGIINAYNLIDGLDGLCGGLSIVTLATIGVLRLSSGDPIGFLCFILAASIMGFLVFNWPPAKIFMGDCGSQFLGFVIAVFPLCGKGEVLEYNRVLIMLVLVSIPMIDTVAAIWRRLRDHRPIMSADRFHTHHKLLNLGLSKKAVLYLMLGIQFVICTVTLTAVLACPYHCTIILLVMYALVLAAFCVLHFVHKRKFLAVQKSGGGISEN</sequence>
<dbReference type="CDD" id="cd06853">
    <property type="entry name" value="GT_WecA_like"/>
    <property type="match status" value="1"/>
</dbReference>
<keyword evidence="7" id="KW-0460">Magnesium</keyword>
<accession>A0A7T3REV6</accession>
<dbReference type="InterPro" id="IPR018480">
    <property type="entry name" value="PNAcMuramoyl-5peptid_Trfase_CS"/>
</dbReference>
<keyword evidence="10" id="KW-1185">Reference proteome</keyword>
<keyword evidence="5 8" id="KW-1133">Transmembrane helix</keyword>
<reference evidence="9 10" key="1">
    <citation type="submission" date="2020-11" db="EMBL/GenBank/DDBJ databases">
        <title>Treponema Peruensis nv. sp., first commensal Treponema isolated from human feces.</title>
        <authorList>
            <person name="Belkhou C."/>
            <person name="Raes J."/>
        </authorList>
    </citation>
    <scope>NUCLEOTIDE SEQUENCE [LARGE SCALE GENOMIC DNA]</scope>
    <source>
        <strain evidence="9 10">RCC2812</strain>
    </source>
</reference>
<dbReference type="AlphaFoldDB" id="A0A7T3REV6"/>
<feature type="transmembrane region" description="Helical" evidence="8">
    <location>
        <begin position="131"/>
        <end position="151"/>
    </location>
</feature>
<feature type="transmembrane region" description="Helical" evidence="8">
    <location>
        <begin position="181"/>
        <end position="198"/>
    </location>
</feature>
<feature type="transmembrane region" description="Helical" evidence="8">
    <location>
        <begin position="236"/>
        <end position="255"/>
    </location>
</feature>
<dbReference type="PROSITE" id="PS01348">
    <property type="entry name" value="MRAY_2"/>
    <property type="match status" value="1"/>
</dbReference>
<dbReference type="PANTHER" id="PTHR22926:SF3">
    <property type="entry name" value="UNDECAPRENYL-PHOSPHATE ALPHA-N-ACETYLGLUCOSAMINYL 1-PHOSPHATE TRANSFERASE"/>
    <property type="match status" value="1"/>
</dbReference>
<dbReference type="Pfam" id="PF00953">
    <property type="entry name" value="Glycos_transf_4"/>
    <property type="match status" value="1"/>
</dbReference>
<dbReference type="EMBL" id="CP064936">
    <property type="protein sequence ID" value="QQA01836.1"/>
    <property type="molecule type" value="Genomic_DNA"/>
</dbReference>
<dbReference type="InterPro" id="IPR000715">
    <property type="entry name" value="Glycosyl_transferase_4"/>
</dbReference>
<evidence type="ECO:0000256" key="6">
    <source>
        <dbReference type="ARBA" id="ARBA00023136"/>
    </source>
</evidence>
<keyword evidence="6 8" id="KW-0472">Membrane</keyword>